<dbReference type="PANTHER" id="PTHR24244">
    <property type="entry name" value="NEUROPEPTIDE S RECEPTOR"/>
    <property type="match status" value="1"/>
</dbReference>
<dbReference type="Proteomes" id="UP000694941">
    <property type="component" value="Unplaced"/>
</dbReference>
<protein>
    <submittedName>
        <fullName evidence="9">Cardioacceleratory peptide receptor-like</fullName>
    </submittedName>
</protein>
<dbReference type="InterPro" id="IPR017452">
    <property type="entry name" value="GPCR_Rhodpsn_7TM"/>
</dbReference>
<dbReference type="InterPro" id="IPR027294">
    <property type="entry name" value="NPS_rcpt"/>
</dbReference>
<proteinExistence type="inferred from homology"/>
<comment type="subcellular location">
    <subcellularLocation>
        <location evidence="1">Membrane</location>
    </subcellularLocation>
</comment>
<evidence type="ECO:0000313" key="9">
    <source>
        <dbReference type="RefSeq" id="XP_022257979.1"/>
    </source>
</evidence>
<evidence type="ECO:0000256" key="5">
    <source>
        <dbReference type="ARBA" id="ARBA00023136"/>
    </source>
</evidence>
<evidence type="ECO:0000256" key="6">
    <source>
        <dbReference type="SAM" id="Phobius"/>
    </source>
</evidence>
<evidence type="ECO:0000256" key="3">
    <source>
        <dbReference type="ARBA" id="ARBA00022692"/>
    </source>
</evidence>
<gene>
    <name evidence="9" type="primary">LOC111089549</name>
</gene>
<feature type="domain" description="G-protein coupled receptors family 1 profile" evidence="7">
    <location>
        <begin position="1"/>
        <end position="101"/>
    </location>
</feature>
<evidence type="ECO:0000256" key="4">
    <source>
        <dbReference type="ARBA" id="ARBA00022989"/>
    </source>
</evidence>
<dbReference type="Pfam" id="PF00001">
    <property type="entry name" value="7tm_1"/>
    <property type="match status" value="1"/>
</dbReference>
<feature type="transmembrane region" description="Helical" evidence="6">
    <location>
        <begin position="84"/>
        <end position="104"/>
    </location>
</feature>
<keyword evidence="5 6" id="KW-0472">Membrane</keyword>
<dbReference type="InterPro" id="IPR000276">
    <property type="entry name" value="GPCR_Rhodpsn"/>
</dbReference>
<evidence type="ECO:0000256" key="1">
    <source>
        <dbReference type="ARBA" id="ARBA00004370"/>
    </source>
</evidence>
<dbReference type="GeneID" id="111089549"/>
<dbReference type="PRINTS" id="PR00237">
    <property type="entry name" value="GPCRRHODOPSN"/>
</dbReference>
<dbReference type="Gene3D" id="1.20.1070.10">
    <property type="entry name" value="Rhodopsin 7-helix transmembrane proteins"/>
    <property type="match status" value="1"/>
</dbReference>
<sequence>MPALIFRAQVFGTYERTLTSVFLDSHALQYATLCLPRLKTHQSFKLLSFCVLAFIVCWSPYFIYDLLQVFDYIKYNETTFAVATFIQSLAPLNSAANPIIYCFFTTTLYRNLRKLQFCNWLAKTVCFCFPSLQRPLRETNSSRTSENTMAESLTRFSRWSYGSRFSLKSNPTKSIQMRHIVERNETKPKALKLGSKRKCSEV</sequence>
<organism evidence="8 9">
    <name type="scientific">Limulus polyphemus</name>
    <name type="common">Atlantic horseshoe crab</name>
    <dbReference type="NCBI Taxonomy" id="6850"/>
    <lineage>
        <taxon>Eukaryota</taxon>
        <taxon>Metazoa</taxon>
        <taxon>Ecdysozoa</taxon>
        <taxon>Arthropoda</taxon>
        <taxon>Chelicerata</taxon>
        <taxon>Merostomata</taxon>
        <taxon>Xiphosura</taxon>
        <taxon>Limulidae</taxon>
        <taxon>Limulus</taxon>
    </lineage>
</organism>
<accession>A0ABM1TQ23</accession>
<dbReference type="RefSeq" id="XP_022257979.1">
    <property type="nucleotide sequence ID" value="XM_022402271.1"/>
</dbReference>
<name>A0ABM1TQ23_LIMPO</name>
<keyword evidence="4 6" id="KW-1133">Transmembrane helix</keyword>
<keyword evidence="8" id="KW-1185">Reference proteome</keyword>
<keyword evidence="3 6" id="KW-0812">Transmembrane</keyword>
<evidence type="ECO:0000259" key="7">
    <source>
        <dbReference type="PROSITE" id="PS50262"/>
    </source>
</evidence>
<reference evidence="9" key="1">
    <citation type="submission" date="2025-08" db="UniProtKB">
        <authorList>
            <consortium name="RefSeq"/>
        </authorList>
    </citation>
    <scope>IDENTIFICATION</scope>
    <source>
        <tissue evidence="9">Muscle</tissue>
    </source>
</reference>
<evidence type="ECO:0000313" key="8">
    <source>
        <dbReference type="Proteomes" id="UP000694941"/>
    </source>
</evidence>
<evidence type="ECO:0000256" key="2">
    <source>
        <dbReference type="ARBA" id="ARBA00010663"/>
    </source>
</evidence>
<dbReference type="PANTHER" id="PTHR24244:SF1">
    <property type="entry name" value="G-PROTEIN COUPLED RECEPTORS FAMILY 1 PROFILE DOMAIN-CONTAINING PROTEIN"/>
    <property type="match status" value="1"/>
</dbReference>
<comment type="similarity">
    <text evidence="2">Belongs to the G-protein coupled receptor 1 family.</text>
</comment>
<dbReference type="PROSITE" id="PS50262">
    <property type="entry name" value="G_PROTEIN_RECEP_F1_2"/>
    <property type="match status" value="1"/>
</dbReference>
<dbReference type="SUPFAM" id="SSF81321">
    <property type="entry name" value="Family A G protein-coupled receptor-like"/>
    <property type="match status" value="1"/>
</dbReference>
<feature type="transmembrane region" description="Helical" evidence="6">
    <location>
        <begin position="46"/>
        <end position="64"/>
    </location>
</feature>